<evidence type="ECO:0000256" key="3">
    <source>
        <dbReference type="ARBA" id="ARBA00022741"/>
    </source>
</evidence>
<dbReference type="SUPFAM" id="SSF56112">
    <property type="entry name" value="Protein kinase-like (PK-like)"/>
    <property type="match status" value="1"/>
</dbReference>
<dbReference type="RefSeq" id="WP_198499728.1">
    <property type="nucleotide sequence ID" value="NZ_CP065989.1"/>
</dbReference>
<dbReference type="InterPro" id="IPR024165">
    <property type="entry name" value="Kan/Strep_kinase"/>
</dbReference>
<evidence type="ECO:0000256" key="1">
    <source>
        <dbReference type="ARBA" id="ARBA00006219"/>
    </source>
</evidence>
<proteinExistence type="inferred from homology"/>
<gene>
    <name evidence="8" type="ORF">I6H47_01385</name>
</gene>
<keyword evidence="4" id="KW-0418">Kinase</keyword>
<sequence length="261" mass="28974">MDDADNREPMRDVPVTLASTVPADFALPTDILEFTGPDPEPIWLNEAGGVTVRFDGDAAGDGTRLRYLKRNPLPSSEDLALEKEKLEWLTLRHPVPRVIDYVRRGDAEFLITEAIPGANAVAAENRARANTAIAAIGEGLRRLHDLPVDDCPWTWSVADRLRAATSEQASTLSPTPEIDRLVVCHGDPCAPNTLLDAAGRFVGHVDMQRLGVADRWADLAVATMSFGWNYDSFDEAVFWDAYGIAPDEKRIRYYRELWDAE</sequence>
<keyword evidence="6" id="KW-0046">Antibiotic resistance</keyword>
<dbReference type="PANTHER" id="PTHR21310">
    <property type="entry name" value="AMINOGLYCOSIDE PHOSPHOTRANSFERASE-RELATED-RELATED"/>
    <property type="match status" value="1"/>
</dbReference>
<evidence type="ECO:0000256" key="6">
    <source>
        <dbReference type="ARBA" id="ARBA00023251"/>
    </source>
</evidence>
<evidence type="ECO:0000259" key="7">
    <source>
        <dbReference type="Pfam" id="PF01636"/>
    </source>
</evidence>
<dbReference type="Gene3D" id="3.90.1200.10">
    <property type="match status" value="2"/>
</dbReference>
<dbReference type="GO" id="GO:0046677">
    <property type="term" value="P:response to antibiotic"/>
    <property type="evidence" value="ECO:0007669"/>
    <property type="project" value="UniProtKB-KW"/>
</dbReference>
<comment type="similarity">
    <text evidence="1">Belongs to the aminoglycoside phosphotransferase family.</text>
</comment>
<evidence type="ECO:0000313" key="9">
    <source>
        <dbReference type="Proteomes" id="UP000595374"/>
    </source>
</evidence>
<feature type="domain" description="Aminoglycoside phosphotransferase" evidence="7">
    <location>
        <begin position="178"/>
        <end position="252"/>
    </location>
</feature>
<dbReference type="PANTHER" id="PTHR21310:SF41">
    <property type="entry name" value="3'-PHOSPHOTRANSFERASE, PUTATIVE-RELATED"/>
    <property type="match status" value="1"/>
</dbReference>
<evidence type="ECO:0000313" key="8">
    <source>
        <dbReference type="EMBL" id="QQB14673.1"/>
    </source>
</evidence>
<dbReference type="EMBL" id="CP065989">
    <property type="protein sequence ID" value="QQB14673.1"/>
    <property type="molecule type" value="Genomic_DNA"/>
</dbReference>
<dbReference type="InterPro" id="IPR051678">
    <property type="entry name" value="AGP_Transferase"/>
</dbReference>
<feature type="domain" description="Aminoglycoside phosphotransferase" evidence="7">
    <location>
        <begin position="66"/>
        <end position="162"/>
    </location>
</feature>
<dbReference type="AlphaFoldDB" id="A0A7T3ZZU4"/>
<dbReference type="InterPro" id="IPR011009">
    <property type="entry name" value="Kinase-like_dom_sf"/>
</dbReference>
<dbReference type="GO" id="GO:0016301">
    <property type="term" value="F:kinase activity"/>
    <property type="evidence" value="ECO:0007669"/>
    <property type="project" value="UniProtKB-KW"/>
</dbReference>
<name>A0A7T3ZZU4_9MICO</name>
<dbReference type="GO" id="GO:0016773">
    <property type="term" value="F:phosphotransferase activity, alcohol group as acceptor"/>
    <property type="evidence" value="ECO:0007669"/>
    <property type="project" value="InterPro"/>
</dbReference>
<keyword evidence="2 8" id="KW-0808">Transferase</keyword>
<keyword evidence="5" id="KW-0067">ATP-binding</keyword>
<reference evidence="8 9" key="1">
    <citation type="submission" date="2020-12" db="EMBL/GenBank/DDBJ databases">
        <title>FDA dAtabase for Regulatory Grade micrObial Sequences (FDA-ARGOS): Supporting development and validation of Infectious Disease Dx tests.</title>
        <authorList>
            <person name="Sproer C."/>
            <person name="Gronow S."/>
            <person name="Severitt S."/>
            <person name="Schroder I."/>
            <person name="Tallon L."/>
            <person name="Sadzewicz L."/>
            <person name="Zhao X."/>
            <person name="Boylan J."/>
            <person name="Ott S."/>
            <person name="Bowen H."/>
            <person name="Vavikolanu K."/>
            <person name="Mehta A."/>
            <person name="Aluvathingal J."/>
            <person name="Nadendla S."/>
            <person name="Lowell S."/>
            <person name="Myers T."/>
            <person name="Yan Y."/>
            <person name="Sichtig H."/>
        </authorList>
    </citation>
    <scope>NUCLEOTIDE SEQUENCE [LARGE SCALE GENOMIC DNA]</scope>
    <source>
        <strain evidence="8 9">FDAARGOS_990</strain>
    </source>
</reference>
<accession>A0A7T3ZZU4</accession>
<dbReference type="InterPro" id="IPR002575">
    <property type="entry name" value="Aminoglycoside_PTrfase"/>
</dbReference>
<evidence type="ECO:0000256" key="5">
    <source>
        <dbReference type="ARBA" id="ARBA00022840"/>
    </source>
</evidence>
<evidence type="ECO:0000256" key="4">
    <source>
        <dbReference type="ARBA" id="ARBA00022777"/>
    </source>
</evidence>
<dbReference type="CDD" id="cd05150">
    <property type="entry name" value="APH"/>
    <property type="match status" value="1"/>
</dbReference>
<organism evidence="8 9">
    <name type="scientific">Brevibacterium casei</name>
    <dbReference type="NCBI Taxonomy" id="33889"/>
    <lineage>
        <taxon>Bacteria</taxon>
        <taxon>Bacillati</taxon>
        <taxon>Actinomycetota</taxon>
        <taxon>Actinomycetes</taxon>
        <taxon>Micrococcales</taxon>
        <taxon>Brevibacteriaceae</taxon>
        <taxon>Brevibacterium</taxon>
    </lineage>
</organism>
<dbReference type="Proteomes" id="UP000595374">
    <property type="component" value="Chromosome"/>
</dbReference>
<dbReference type="GO" id="GO:0005524">
    <property type="term" value="F:ATP binding"/>
    <property type="evidence" value="ECO:0007669"/>
    <property type="project" value="UniProtKB-KW"/>
</dbReference>
<dbReference type="Pfam" id="PF01636">
    <property type="entry name" value="APH"/>
    <property type="match status" value="2"/>
</dbReference>
<keyword evidence="3" id="KW-0547">Nucleotide-binding</keyword>
<evidence type="ECO:0000256" key="2">
    <source>
        <dbReference type="ARBA" id="ARBA00022679"/>
    </source>
</evidence>
<dbReference type="Gene3D" id="3.30.200.20">
    <property type="entry name" value="Phosphorylase Kinase, domain 1"/>
    <property type="match status" value="1"/>
</dbReference>
<protein>
    <submittedName>
        <fullName evidence="8">Aminoglycoside 3'-phosphotransferase</fullName>
    </submittedName>
</protein>